<accession>A0ABR1CXW0</accession>
<protein>
    <submittedName>
        <fullName evidence="2">Uncharacterized protein</fullName>
    </submittedName>
</protein>
<proteinExistence type="predicted"/>
<evidence type="ECO:0000313" key="3">
    <source>
        <dbReference type="Proteomes" id="UP001303046"/>
    </source>
</evidence>
<organism evidence="2 3">
    <name type="scientific">Necator americanus</name>
    <name type="common">Human hookworm</name>
    <dbReference type="NCBI Taxonomy" id="51031"/>
    <lineage>
        <taxon>Eukaryota</taxon>
        <taxon>Metazoa</taxon>
        <taxon>Ecdysozoa</taxon>
        <taxon>Nematoda</taxon>
        <taxon>Chromadorea</taxon>
        <taxon>Rhabditida</taxon>
        <taxon>Rhabditina</taxon>
        <taxon>Rhabditomorpha</taxon>
        <taxon>Strongyloidea</taxon>
        <taxon>Ancylostomatidae</taxon>
        <taxon>Bunostominae</taxon>
        <taxon>Necator</taxon>
    </lineage>
</organism>
<dbReference type="Proteomes" id="UP001303046">
    <property type="component" value="Unassembled WGS sequence"/>
</dbReference>
<evidence type="ECO:0000313" key="2">
    <source>
        <dbReference type="EMBL" id="KAK6742752.1"/>
    </source>
</evidence>
<keyword evidence="3" id="KW-1185">Reference proteome</keyword>
<feature type="coiled-coil region" evidence="1">
    <location>
        <begin position="56"/>
        <end position="83"/>
    </location>
</feature>
<name>A0ABR1CXW0_NECAM</name>
<dbReference type="EMBL" id="JAVFWL010000003">
    <property type="protein sequence ID" value="KAK6742752.1"/>
    <property type="molecule type" value="Genomic_DNA"/>
</dbReference>
<evidence type="ECO:0000256" key="1">
    <source>
        <dbReference type="SAM" id="Coils"/>
    </source>
</evidence>
<reference evidence="2 3" key="1">
    <citation type="submission" date="2023-08" db="EMBL/GenBank/DDBJ databases">
        <title>A Necator americanus chromosomal reference genome.</title>
        <authorList>
            <person name="Ilik V."/>
            <person name="Petrzelkova K.J."/>
            <person name="Pardy F."/>
            <person name="Fuh T."/>
            <person name="Niatou-Singa F.S."/>
            <person name="Gouil Q."/>
            <person name="Baker L."/>
            <person name="Ritchie M.E."/>
            <person name="Jex A.R."/>
            <person name="Gazzola D."/>
            <person name="Li H."/>
            <person name="Toshio Fujiwara R."/>
            <person name="Zhan B."/>
            <person name="Aroian R.V."/>
            <person name="Pafco B."/>
            <person name="Schwarz E.M."/>
        </authorList>
    </citation>
    <scope>NUCLEOTIDE SEQUENCE [LARGE SCALE GENOMIC DNA]</scope>
    <source>
        <strain evidence="2 3">Aroian</strain>
        <tissue evidence="2">Whole animal</tissue>
    </source>
</reference>
<comment type="caution">
    <text evidence="2">The sequence shown here is derived from an EMBL/GenBank/DDBJ whole genome shotgun (WGS) entry which is preliminary data.</text>
</comment>
<sequence>MLSQFSRVALFRMRLLLIAVSLAYICEASGFVLPSLLGLFKWHRQKSAAREKKFKNATRELLVEKLRKDIENLRRQSEAGYEREARVESEKNYDTHYIFGVRHRGANVSAFCGALARKQMADVPQRYRDAILFTPAQDLPNGLANVVLSIPRMWFRQVGRGDRLPDVPVMFCYEGINFLRLLPLTLYQSDLQQNGDFMEYKHQHQFNANLSIRGAALILDKKWNNAYLLPQSAKPTLTADAYHEKKRHIITRSCTPMLLRNQECCLWQYTSVLAVGGHHKEVVFHRCVGKVPVEHVNFSFISGSHEEIAKRGGVSRRLFVPVPNIIHKECRESRFRLYQFTVDDPKHGRISKTLDRLDAIECAVFY</sequence>
<gene>
    <name evidence="2" type="primary">Necator_chrIII.g10941</name>
    <name evidence="2" type="ORF">RB195_010176</name>
</gene>
<keyword evidence="1" id="KW-0175">Coiled coil</keyword>